<accession>A0A1L3KPJ2</accession>
<protein>
    <submittedName>
        <fullName evidence="2">RNA-dependent RNA polymerase</fullName>
    </submittedName>
</protein>
<dbReference type="EMBL" id="KX884766">
    <property type="protein sequence ID" value="APG79255.1"/>
    <property type="molecule type" value="Genomic_RNA"/>
</dbReference>
<keyword evidence="2" id="KW-0548">Nucleotidyltransferase</keyword>
<evidence type="ECO:0000313" key="2">
    <source>
        <dbReference type="EMBL" id="APG79255.1"/>
    </source>
</evidence>
<sequence>MIDDNPSWSGISACCVRGRVSNENAKDILNRLWAKGPEFYSTSDCYCNMMSTIYSSLSVNDRANADAASLFMKIRHDYFAHCFMRQIKGINIPKTDMSFEEVLGLECKLTPDFIDVDGFDVNIFEFAVTSFSDFADSKKGAPSDSKYQEPINMLRENGLNVNYYPIILRLDKKYEDNKAEWLNYGFDVDFEALHRDYKILSDQFYMNFHHLQAFKERDFEDERFNNLCAEMPHLRTHYFKTNVLDKVQVVKNYKNRLLHLIGMFAETNDKISFVYNATANTINAHKTDAGMYAKDLEDWLNSDLDLDKIINYIHFETRKTSYETKEFEITDSRHKNNVFATHYKLHTTSVDICDNNFQERMETIGLTGDYEMREDSVGPSEFFEGIPAPFDFSKVVSDVIEVIEDPPTIPDMLYTYRNTPEKRKEIVIDLKKKLHEVNTADELRFRPKTAFCCFIKPPGDVHSSNYQITIQQAQPYLTKVSDTTAAILKLLKYDHIVEPKTFSNLAMMDPIRKKMEKLVEEHKVAKSNWVKTEECMRCYRGLTKMKDVKTPEAERLRNAAKEIQDFKKRYSKVLRTINADEMNIRLGIPSYVSKEIKAELSRDHNLSDWHCTGGYKYMEQEWDIDELFTTYRSLLNELLTYTDGICDFKLQFNGHSESGAFFNKIKTMASEKIAEWENYLSHTALGSTLEFNCKLFKAIVFMSTIPMKGKLVCVESAGLKDTILMVKGGKANQHSSKAFKVITTILPQAAEFYTCYGDLNSNWHIFKMDGKTYIETPWLRYQQGLIEHFHLLKFKLCNFMMCMTEEIGSDKIQLEKFALPIIAALNGRRKLEVLLHGFRQMVMNFRAEYANITKLFEGVIEASRDYTYYFIANYIMRVLDAFTKNPNVYHDPITGSKEMNVTAWTIQMYCPRLLPKAAVDFKTELRNNITEFLKTFEDCKIGKDTTLEQFEINLGANPYTHDLNFSPELCWLTGVYISDHIKDTSSESTLFKDFKKVYNKNIYKTANNRGCRLNPNYDKRLDIDLYTYVTETSTEELQDLKKKIRECKNPVIKEQLKMEYQLAAARSEERDMDYIFGRKGFQAYLDTFQNPNYNKLIEALEAVGPVSASAVLRKDRTTLYNYYSRDKGGELVEVPVFSIHSKIQWTGKREIFAAVVTTKLHQQFAEGIFHSLCKQLPNEMISIPSNRRTLWLHSTIHQRVDDDTYVVSLDYRRWGPHSNFRKYWYMILGMIDILPPSFVIFFAQLKDIMEYKKIIIRRQDFKAIFNHAIAKTVFEKAELDFFENYVMIREPHSFVMGIYNYLSSLLHAGSQLLFRHLLKMSNLCKEDKKLDFYAIAHSDDAQGMIKCSTTTMCERVLKSYETFGKYLNHMQSNKKSQADKKSSEVISILRIDKVIISMIAKFTANFSVSPSYKGYVNEIKDLTSKVIELITNGATFNQAYMVYRSLVYYWNYYIYHFNYPRYDYPVEALGTPDEYPLLQLLYGTRVNFLANYFYHKPQNIRFQEFVRVNDNMDLIEGLKYTSNARPLMKIDKEKYLSDIPQRLHELANSDTILMCNFNTDCLLRLQIMARMRDPSFMASMSGGHLYTGLAYLLKNNIKFVYSMGDDAFVPWAARIELFRKLDEMQQPEITEGPIDSILDDLKLFNQLPHNFQLRKTPTLLKPCTLNYEVATVRGLRTLSYRKMHCYLNEPQFRNIIDISPTEKNQIELFNVISSGMTPRQRDILAQSICQESGYNIYFYASLPTTKRIVCTKSDLGNLISYNTFRGYLIPQVNEFTIPERMTDIESRCNLEAAALIHEMLQRLPHKYKADFLDKYKIRYKHRELTIPEVIDTASRELDPYAQVLAYQLSVIAGNPKVYTSVPLISYTKRQKGIGSVWFGEGKIRLLTRQSDINVSFTNEEVKSIHINVDSTVEDLQYIMNELVLTGISNHFYHKIMSPMTDTWAIGFEDHNDMQPSIGKANMFRFISPNVTFHEGATHYPEILPLDMRKVKDKKGNIYYVRLSKGYRLNVLLGTLDIESNRQWMEDNINLSLPWFDPKKIEVRLKERPHVGNVGGLGFAYVFNKAEPPSDLAGPTMDVHKYIPGISDGILECILANMPDQLRVAEENKMWLMLSKQYPTSFIKTIYKSRMEERTKELNVYLKRISDSDPRYVHATKTYISDCMAIIMHEELPRIENLFIMLKTYVREFTPYLVETLLMFIENSRLLGRFNMTPNTLFYLLCLENNHPILCAFSNEVQNDFENVTETEYLGMQQRIGRPWSLLPRRPKMLALLVVQTALLFSEALYNKINTIEPNYRNLKETIKKRIKKKVLADIDERLISYHSMVPEQGEQLQHTRVHTEVTFGQCTGEWYRTDLNSFHYTTVCTGAEPRMTDFCMTRWYTDVREFQEDALDEQEEGGKLRRTVDERYEDAKRKGRAKPIADTLRLGKNDTPVDAEQCLNIMYSTEYLNYLIKTKYALRPVGPWPTFQVVLHPDMFVFLVSVQCGPEFRTHNGVLLDWNDYRDTIDTLWGQIDKEGEILVSGRRRPEIEAPVTPRFQAYINSIIRAEDETRIIKILGKEKEIGNQLIKAIMAGETHKRDEYHKIYEPLGSFIVDAKLEALFKAAFPQSYIELIKGTIKIPKSYLIGIRHLINQMDVEEKRVAGRILRSVSVVADHTEIGSNELQLTTAFWEEFNKFLDKSDQAEEEKFEFDEDVFKLSGDTPAYLGIAEEHIQLVYKKDDESDEELNL</sequence>
<keyword evidence="2" id="KW-0808">Transferase</keyword>
<evidence type="ECO:0000259" key="1">
    <source>
        <dbReference type="PROSITE" id="PS50525"/>
    </source>
</evidence>
<name>A0A1L3KPJ2_9VIRU</name>
<reference evidence="2" key="1">
    <citation type="journal article" date="2016" name="Nature">
        <title>Redefining the invertebrate RNA virosphere.</title>
        <authorList>
            <person name="Shi M."/>
            <person name="Lin X.D."/>
            <person name="Tian J.H."/>
            <person name="Chen L.J."/>
            <person name="Chen X."/>
            <person name="Li C.X."/>
            <person name="Qin X.C."/>
            <person name="Li J."/>
            <person name="Cao J.P."/>
            <person name="Eden J.S."/>
            <person name="Buchmann J."/>
            <person name="Wang W."/>
            <person name="Xu J."/>
            <person name="Holmes E.C."/>
            <person name="Zhang Y.Z."/>
        </authorList>
    </citation>
    <scope>NUCLEOTIDE SEQUENCE</scope>
    <source>
        <strain evidence="2">JMYJCC72012</strain>
    </source>
</reference>
<organism evidence="2">
    <name type="scientific">Jingmen bunya-like virus 1</name>
    <dbReference type="NCBI Taxonomy" id="1923348"/>
    <lineage>
        <taxon>Viruses</taxon>
        <taxon>Riboviria</taxon>
    </lineage>
</organism>
<dbReference type="PROSITE" id="PS50525">
    <property type="entry name" value="RDRP_SSRNA_NEG_SEG"/>
    <property type="match status" value="1"/>
</dbReference>
<dbReference type="GO" id="GO:0039694">
    <property type="term" value="P:viral RNA genome replication"/>
    <property type="evidence" value="ECO:0007669"/>
    <property type="project" value="InterPro"/>
</dbReference>
<dbReference type="InterPro" id="IPR007099">
    <property type="entry name" value="RNA-dir_pol_NSvirus"/>
</dbReference>
<dbReference type="GO" id="GO:0003968">
    <property type="term" value="F:RNA-directed RNA polymerase activity"/>
    <property type="evidence" value="ECO:0007669"/>
    <property type="project" value="UniProtKB-KW"/>
</dbReference>
<keyword evidence="2" id="KW-0696">RNA-directed RNA polymerase</keyword>
<proteinExistence type="predicted"/>
<feature type="domain" description="RdRp catalytic" evidence="1">
    <location>
        <begin position="1194"/>
        <end position="1377"/>
    </location>
</feature>